<evidence type="ECO:0000259" key="3">
    <source>
        <dbReference type="Pfam" id="PF25053"/>
    </source>
</evidence>
<comment type="caution">
    <text evidence="4">The sequence shown here is derived from an EMBL/GenBank/DDBJ whole genome shotgun (WGS) entry which is preliminary data.</text>
</comment>
<dbReference type="Pfam" id="PF25053">
    <property type="entry name" value="DUF7791"/>
    <property type="match status" value="1"/>
</dbReference>
<sequence length="993" mass="112526">MEALAALSVACNIIQLVEFSTKVVIGAEDLYKSGVSNDNKDLTDVTQSLQRYAKDATHTSAPSDAELRSIAEQAAGAGQKLVELLDSLKIPQGAEHRRWKAVCVTIRGMYKSDEVKTLDGQLQRLQRLVNTRLLILLRESNATITDQILSLKKTNEALGDEMTANFQMVLRKLDEAEQYRRASNGEPAVEPDNDLVIADGGQSPGVFGTLKRVLFGSGSHTTSLPNPSRRGEIHGSQLQASGISTTQHLEAMRFWPDLQELLSCISNAANVVTKEQKVLQSLYDPALVNRYFDVDEQYGNTFRWIFDNLEHGFPEWLETGNGVYWITGKVGSGKSTLMKFIMDDSRTENMLNKWAAGAKILIVHHFFWAAGAELQRSYDGLLRSLLFQILRNRPSLIPNLCARRIEGDEFTLQEPWPVRELTSTFRRLTEEGSLDISVCIFVDGLDEYNGNPSDVINILNELASKPGFKLCVSSRPWPVFQKEFGHLIAKLRMEDLTRNDIEQYVEGRLNGDRHFQSICRTKEDASNMVFKITWLAEGVFLWVKYVVNLLLRDTANEPTYSDLIKRITNYPRDLDTLYERMLNMIEDSYPQEASEIFQVLSANIYYTRAIVPVFMELERKGPKYALRQRDDLRAVVNGADIDAIEARVKARCMDFVELRRELAVALETTDASDSTMAPASLQHSFVFAHRSAQEFLQRKHVWLQQHTRPGFDVHISLWRSYLACLKASLNEVHDVGCDRPTQLFFSELTHVMTQCGKRLGKILVEESNETFLALTALVKRSQRSISHTTAQDTGFHILANEVADDIVLAWIAHAGAWHSFTYQLSLRGDSWLTAERAQSVLDISMNPSVFMFLFGFCHSNPPDPKIVKTLLNAGADPNRPMADSNGISCWFEFLSSFFADCSSDHEGMTPEDFRPAIEVFLDHGADPNAQVRMEMESGPGGSWNSDEEEEWRERLMTIDEILGAHYSPNDPIFQLLKERRKKRYRLKRLLRGH</sequence>
<dbReference type="InterPro" id="IPR056693">
    <property type="entry name" value="DUF7791"/>
</dbReference>
<feature type="domain" description="Nephrocystin 3-like N-terminal" evidence="2">
    <location>
        <begin position="300"/>
        <end position="475"/>
    </location>
</feature>
<organism evidence="4 5">
    <name type="scientific">Macrophomina phaseolina</name>
    <dbReference type="NCBI Taxonomy" id="35725"/>
    <lineage>
        <taxon>Eukaryota</taxon>
        <taxon>Fungi</taxon>
        <taxon>Dikarya</taxon>
        <taxon>Ascomycota</taxon>
        <taxon>Pezizomycotina</taxon>
        <taxon>Dothideomycetes</taxon>
        <taxon>Dothideomycetes incertae sedis</taxon>
        <taxon>Botryosphaeriales</taxon>
        <taxon>Botryosphaeriaceae</taxon>
        <taxon>Macrophomina</taxon>
    </lineage>
</organism>
<dbReference type="EMBL" id="JAGTJR010000054">
    <property type="protein sequence ID" value="KAH7026905.1"/>
    <property type="molecule type" value="Genomic_DNA"/>
</dbReference>
<evidence type="ECO:0000313" key="4">
    <source>
        <dbReference type="EMBL" id="KAH7026905.1"/>
    </source>
</evidence>
<dbReference type="PANTHER" id="PTHR10039:SF5">
    <property type="entry name" value="NACHT DOMAIN-CONTAINING PROTEIN"/>
    <property type="match status" value="1"/>
</dbReference>
<evidence type="ECO:0000259" key="2">
    <source>
        <dbReference type="Pfam" id="PF24883"/>
    </source>
</evidence>
<dbReference type="PANTHER" id="PTHR10039">
    <property type="entry name" value="AMELOGENIN"/>
    <property type="match status" value="1"/>
</dbReference>
<evidence type="ECO:0008006" key="6">
    <source>
        <dbReference type="Google" id="ProtNLM"/>
    </source>
</evidence>
<dbReference type="Pfam" id="PF24883">
    <property type="entry name" value="NPHP3_N"/>
    <property type="match status" value="1"/>
</dbReference>
<dbReference type="Gene3D" id="3.40.50.300">
    <property type="entry name" value="P-loop containing nucleotide triphosphate hydrolases"/>
    <property type="match status" value="1"/>
</dbReference>
<feature type="domain" description="DUF7791" evidence="3">
    <location>
        <begin position="585"/>
        <end position="728"/>
    </location>
</feature>
<dbReference type="InterPro" id="IPR027417">
    <property type="entry name" value="P-loop_NTPase"/>
</dbReference>
<gene>
    <name evidence="4" type="ORF">B0J12DRAFT_685033</name>
</gene>
<dbReference type="SUPFAM" id="SSF52540">
    <property type="entry name" value="P-loop containing nucleoside triphosphate hydrolases"/>
    <property type="match status" value="1"/>
</dbReference>
<protein>
    <recommendedName>
        <fullName evidence="6">NACHT domain-containing protein</fullName>
    </recommendedName>
</protein>
<evidence type="ECO:0000313" key="5">
    <source>
        <dbReference type="Proteomes" id="UP000774617"/>
    </source>
</evidence>
<accession>A0ABQ8FU13</accession>
<dbReference type="InterPro" id="IPR056884">
    <property type="entry name" value="NPHP3-like_N"/>
</dbReference>
<dbReference type="Proteomes" id="UP000774617">
    <property type="component" value="Unassembled WGS sequence"/>
</dbReference>
<reference evidence="4 5" key="1">
    <citation type="journal article" date="2021" name="Nat. Commun.">
        <title>Genetic determinants of endophytism in the Arabidopsis root mycobiome.</title>
        <authorList>
            <person name="Mesny F."/>
            <person name="Miyauchi S."/>
            <person name="Thiergart T."/>
            <person name="Pickel B."/>
            <person name="Atanasova L."/>
            <person name="Karlsson M."/>
            <person name="Huettel B."/>
            <person name="Barry K.W."/>
            <person name="Haridas S."/>
            <person name="Chen C."/>
            <person name="Bauer D."/>
            <person name="Andreopoulos W."/>
            <person name="Pangilinan J."/>
            <person name="LaButti K."/>
            <person name="Riley R."/>
            <person name="Lipzen A."/>
            <person name="Clum A."/>
            <person name="Drula E."/>
            <person name="Henrissat B."/>
            <person name="Kohler A."/>
            <person name="Grigoriev I.V."/>
            <person name="Martin F.M."/>
            <person name="Hacquard S."/>
        </authorList>
    </citation>
    <scope>NUCLEOTIDE SEQUENCE [LARGE SCALE GENOMIC DNA]</scope>
    <source>
        <strain evidence="4 5">MPI-SDFR-AT-0080</strain>
    </source>
</reference>
<name>A0ABQ8FU13_9PEZI</name>
<keyword evidence="5" id="KW-1185">Reference proteome</keyword>
<proteinExistence type="predicted"/>
<keyword evidence="1" id="KW-0677">Repeat</keyword>
<evidence type="ECO:0000256" key="1">
    <source>
        <dbReference type="ARBA" id="ARBA00022737"/>
    </source>
</evidence>